<feature type="domain" description="FHA" evidence="6">
    <location>
        <begin position="146"/>
        <end position="196"/>
    </location>
</feature>
<protein>
    <submittedName>
        <fullName evidence="8">FHA domain-containing protein</fullName>
    </submittedName>
</protein>
<dbReference type="PANTHER" id="PTHR22683:SF1">
    <property type="entry name" value="TYPE VII SECRETION SYSTEM PROTEIN ESSC"/>
    <property type="match status" value="1"/>
</dbReference>
<feature type="compositionally biased region" description="Low complexity" evidence="5">
    <location>
        <begin position="1133"/>
        <end position="1144"/>
    </location>
</feature>
<proteinExistence type="predicted"/>
<dbReference type="CDD" id="cd00060">
    <property type="entry name" value="FHA"/>
    <property type="match status" value="1"/>
</dbReference>
<comment type="caution">
    <text evidence="8">The sequence shown here is derived from an EMBL/GenBank/DDBJ whole genome shotgun (WGS) entry which is preliminary data.</text>
</comment>
<name>A0A420V7D7_9ACTN</name>
<feature type="domain" description="FtsK" evidence="7">
    <location>
        <begin position="948"/>
        <end position="1255"/>
    </location>
</feature>
<evidence type="ECO:0000256" key="5">
    <source>
        <dbReference type="SAM" id="MobiDB-lite"/>
    </source>
</evidence>
<dbReference type="EMBL" id="JNAD02000002">
    <property type="protein sequence ID" value="RKM97829.1"/>
    <property type="molecule type" value="Genomic_DNA"/>
</dbReference>
<gene>
    <name evidence="8" type="ORF">SFRA_004525</name>
</gene>
<feature type="binding site" evidence="4">
    <location>
        <begin position="966"/>
        <end position="973"/>
    </location>
    <ligand>
        <name>ATP</name>
        <dbReference type="ChEBI" id="CHEBI:30616"/>
    </ligand>
</feature>
<feature type="region of interest" description="Disordered" evidence="5">
    <location>
        <begin position="1068"/>
        <end position="1144"/>
    </location>
</feature>
<dbReference type="Gene3D" id="3.40.50.300">
    <property type="entry name" value="P-loop containing nucleotide triphosphate hydrolases"/>
    <property type="match status" value="2"/>
</dbReference>
<feature type="region of interest" description="Disordered" evidence="5">
    <location>
        <begin position="783"/>
        <end position="858"/>
    </location>
</feature>
<keyword evidence="9" id="KW-1185">Reference proteome</keyword>
<dbReference type="PANTHER" id="PTHR22683">
    <property type="entry name" value="SPORULATION PROTEIN RELATED"/>
    <property type="match status" value="1"/>
</dbReference>
<dbReference type="SUPFAM" id="SSF49879">
    <property type="entry name" value="SMAD/FHA domain"/>
    <property type="match status" value="1"/>
</dbReference>
<accession>A0A420V7D7</accession>
<dbReference type="InterPro" id="IPR003593">
    <property type="entry name" value="AAA+_ATPase"/>
</dbReference>
<dbReference type="Gene3D" id="2.60.200.20">
    <property type="match status" value="1"/>
</dbReference>
<feature type="region of interest" description="Disordered" evidence="5">
    <location>
        <begin position="219"/>
        <end position="259"/>
    </location>
</feature>
<keyword evidence="1" id="KW-0597">Phosphoprotein</keyword>
<feature type="region of interest" description="Disordered" evidence="5">
    <location>
        <begin position="272"/>
        <end position="510"/>
    </location>
</feature>
<evidence type="ECO:0000313" key="8">
    <source>
        <dbReference type="EMBL" id="RKM97829.1"/>
    </source>
</evidence>
<feature type="compositionally biased region" description="Gly residues" evidence="5">
    <location>
        <begin position="419"/>
        <end position="429"/>
    </location>
</feature>
<keyword evidence="2 4" id="KW-0547">Nucleotide-binding</keyword>
<evidence type="ECO:0000256" key="3">
    <source>
        <dbReference type="ARBA" id="ARBA00022840"/>
    </source>
</evidence>
<evidence type="ECO:0000256" key="4">
    <source>
        <dbReference type="PROSITE-ProRule" id="PRU00289"/>
    </source>
</evidence>
<organism evidence="8 9">
    <name type="scientific">Streptomyces xinghaiensis</name>
    <dbReference type="NCBI Taxonomy" id="1038928"/>
    <lineage>
        <taxon>Bacteria</taxon>
        <taxon>Bacillati</taxon>
        <taxon>Actinomycetota</taxon>
        <taxon>Actinomycetes</taxon>
        <taxon>Kitasatosporales</taxon>
        <taxon>Streptomycetaceae</taxon>
        <taxon>Streptomyces</taxon>
    </lineage>
</organism>
<feature type="compositionally biased region" description="Low complexity" evidence="5">
    <location>
        <begin position="276"/>
        <end position="300"/>
    </location>
</feature>
<dbReference type="GO" id="GO:0003677">
    <property type="term" value="F:DNA binding"/>
    <property type="evidence" value="ECO:0007669"/>
    <property type="project" value="InterPro"/>
</dbReference>
<dbReference type="GO" id="GO:0005524">
    <property type="term" value="F:ATP binding"/>
    <property type="evidence" value="ECO:0007669"/>
    <property type="project" value="UniProtKB-UniRule"/>
</dbReference>
<feature type="compositionally biased region" description="Low complexity" evidence="5">
    <location>
        <begin position="485"/>
        <end position="494"/>
    </location>
</feature>
<dbReference type="PROSITE" id="PS50006">
    <property type="entry name" value="FHA_DOMAIN"/>
    <property type="match status" value="1"/>
</dbReference>
<dbReference type="Proteomes" id="UP000028058">
    <property type="component" value="Unassembled WGS sequence"/>
</dbReference>
<dbReference type="OrthoDB" id="9807790at2"/>
<sequence>MQIRLTVLGPLSGHAPRSCDVLVTAPAGTALAAVAGGLAAAVAAVAEPGRGAEPDVPGASGTRAGGAAQNSASVVLYAGSERLDSRHRLLGEPPLVDGAVLSLHAPVEPGLHPGIAQETAPRGTARLHVVAGPDAGGVHLLHGGQIRIGRSADADVPLDDPDVSRLHCAVTLAGDGLVTVADLGSTNGTAVDGAPVDGRPRPLPPGALLRVGESALRLESAADTGEDPPAESPAGPGAVRRPAVLPGSLPVAPDGEGRLRVELPGRAPAFSGGGALAAAPDPGAARDAAPASGAAGPAGPAHGGPYGRGGEHAPAGEGPGGHEAREQPGGAGEPGYAEHGRGEPGYGESGYGGAGYGPQEPPGRARLPGQRGPGGEPGPYLPGERPDGPREHTVTGHGDAPHPYGRPAGETRAAQGSGAFRGPGPGSGDAGRPWPPGAPASGPVRSGVSDGAPPEDGYGAGRPGARPGEGGEPDRRAGRRGRGIGAWARRLAGARAEDEPAGPGRPAGAFGPSAAAAAALHRRWPDPSEILLTALGPGPRLWERGPGHPDALVVRLGTADRAGVPSFPVTVGLRQAGSLGLAGPRARLAGLARSVVAQLAALHSPATLEIVLISADPARDLRDRMADWAWLGWLPQLRPAHGQDCRLLLAYDGEQAAARIAELARQVEEAPPPGAAGHGTGGTAARGDGSYTVVVLDGDPGSPELRGATARLACAGPAAGVHLLCAVETPAASPAAPLLANFETARAVSPAFGECGAVAMLSGEVATALRLIHLPADRRWAHGPGGPAASAADSAPAAYGGHGAHGHATPYGTAAGPAGPGGPSSGDPADTHGIASRAVPAERAPRGRRPGVPDNGTAAVADAVSTAWAERFARSLAPLRLPDTGAGAHGPGGSRRVAVTLPRAARLLDELGLARATPASLTARWAAAADPGTPPGGRLCAVLGAGPHGPLTVDVAAEGPHLLVEGGTGSGKTELLRSLAASLAAADRPDRLAMALVDGGGLRSPQPEARGEGLRACTDLPHVTTYVTGVDPVRMRAFAQALSSELKRRAELLDGLDFSAWHTRWAGRAERPARRAAERPGGDRRSGDLEPESGGTLKLRVRGGGRPGEGGAPAPGANPAGPHGSSPGGAPGGTAAAPAGTVPAPAGSVRNAAAAGAEPEARAVAGPEALPRLVVLVDDFDALLSPALGSTGRPAAGSVVRALEAVAREGARLGVHLIAATGHPERTAGTAAAEAAGIRVSLEVLPAVTDGPEKAGATAGRGRLTGPDGSVVWFQAGRVTGRIPRTATQRPTVVPLDWERMGDPPTRRPLRELGNGPTDLALLASALQRAAESADAAPAPPLV</sequence>
<feature type="compositionally biased region" description="Gly residues" evidence="5">
    <location>
        <begin position="343"/>
        <end position="356"/>
    </location>
</feature>
<evidence type="ECO:0000256" key="1">
    <source>
        <dbReference type="ARBA" id="ARBA00022553"/>
    </source>
</evidence>
<dbReference type="Pfam" id="PF00498">
    <property type="entry name" value="FHA"/>
    <property type="match status" value="1"/>
</dbReference>
<reference evidence="8 9" key="1">
    <citation type="journal article" date="2014" name="Genome Announc.">
        <title>Draft Genome Sequence of Streptomyces fradiae ATCC 19609, a Strain Highly Sensitive to Antibiotics.</title>
        <authorList>
            <person name="Bekker O.B."/>
            <person name="Klimina K.M."/>
            <person name="Vatlin A.A."/>
            <person name="Zakharevich N.V."/>
            <person name="Kasianov A.S."/>
            <person name="Danilenko V.N."/>
        </authorList>
    </citation>
    <scope>NUCLEOTIDE SEQUENCE [LARGE SCALE GENOMIC DNA]</scope>
    <source>
        <strain evidence="8 9">ATCC 19609</strain>
    </source>
</reference>
<feature type="compositionally biased region" description="Basic and acidic residues" evidence="5">
    <location>
        <begin position="384"/>
        <end position="394"/>
    </location>
</feature>
<evidence type="ECO:0000259" key="6">
    <source>
        <dbReference type="PROSITE" id="PS50006"/>
    </source>
</evidence>
<evidence type="ECO:0000259" key="7">
    <source>
        <dbReference type="PROSITE" id="PS50901"/>
    </source>
</evidence>
<dbReference type="InterPro" id="IPR000253">
    <property type="entry name" value="FHA_dom"/>
</dbReference>
<feature type="compositionally biased region" description="Low complexity" evidence="5">
    <location>
        <begin position="1114"/>
        <end position="1125"/>
    </location>
</feature>
<feature type="compositionally biased region" description="Low complexity" evidence="5">
    <location>
        <begin position="787"/>
        <end position="799"/>
    </location>
</feature>
<dbReference type="InterPro" id="IPR050206">
    <property type="entry name" value="FtsK/SpoIIIE/SftA"/>
</dbReference>
<dbReference type="InterPro" id="IPR027417">
    <property type="entry name" value="P-loop_NTPase"/>
</dbReference>
<dbReference type="PROSITE" id="PS50901">
    <property type="entry name" value="FTSK"/>
    <property type="match status" value="1"/>
</dbReference>
<evidence type="ECO:0000256" key="2">
    <source>
        <dbReference type="ARBA" id="ARBA00022741"/>
    </source>
</evidence>
<dbReference type="Pfam" id="PF01580">
    <property type="entry name" value="FtsK_SpoIIIE"/>
    <property type="match status" value="1"/>
</dbReference>
<dbReference type="InterPro" id="IPR002543">
    <property type="entry name" value="FtsK_dom"/>
</dbReference>
<evidence type="ECO:0000313" key="9">
    <source>
        <dbReference type="Proteomes" id="UP000028058"/>
    </source>
</evidence>
<feature type="compositionally biased region" description="Basic and acidic residues" evidence="5">
    <location>
        <begin position="1068"/>
        <end position="1088"/>
    </location>
</feature>
<feature type="compositionally biased region" description="Gly residues" evidence="5">
    <location>
        <begin position="458"/>
        <end position="470"/>
    </location>
</feature>
<feature type="compositionally biased region" description="Gly residues" evidence="5">
    <location>
        <begin position="1102"/>
        <end position="1113"/>
    </location>
</feature>
<dbReference type="SMART" id="SM00382">
    <property type="entry name" value="AAA"/>
    <property type="match status" value="1"/>
</dbReference>
<keyword evidence="3 4" id="KW-0067">ATP-binding</keyword>
<feature type="compositionally biased region" description="Low complexity" evidence="5">
    <location>
        <begin position="806"/>
        <end position="817"/>
    </location>
</feature>
<feature type="compositionally biased region" description="Low complexity" evidence="5">
    <location>
        <begin position="501"/>
        <end position="510"/>
    </location>
</feature>
<dbReference type="SMART" id="SM00240">
    <property type="entry name" value="FHA"/>
    <property type="match status" value="1"/>
</dbReference>
<dbReference type="RefSeq" id="WP_105165512.1">
    <property type="nucleotide sequence ID" value="NZ_JBFACB010000003.1"/>
</dbReference>
<dbReference type="InterPro" id="IPR008984">
    <property type="entry name" value="SMAD_FHA_dom_sf"/>
</dbReference>
<dbReference type="SUPFAM" id="SSF52540">
    <property type="entry name" value="P-loop containing nucleoside triphosphate hydrolases"/>
    <property type="match status" value="1"/>
</dbReference>